<dbReference type="EnsemblPlants" id="OMERI02G33090.1">
    <property type="protein sequence ID" value="OMERI02G33090.1"/>
    <property type="gene ID" value="OMERI02G33090"/>
</dbReference>
<accession>A0A0E0CSA7</accession>
<proteinExistence type="predicted"/>
<sequence>MEMEPSPALTMADLPADLLREIFRHLRCVADRDAAADVCRTWRGALAEPTPPPSLPRPLPWLLLPSAGDDFIHVYCFYCGIDRCSLHHRLSPAHGARCFGSHEGGWLFVAFEHNRLHAMINLRSPEDSKSSCIPFPDLLRSYQDEDDYQRAQNMVILAAALSSSPGDTSCVGAGIVMRWDLIAGSCRLAFWRMGDRVAVEGGPMAPDSTVRFRDEIQDVIYQDGAFRFVTARGSLITCIPMFCANGGLQGTAVSVQRIRHRERLHEHVHARYLVESRAKLLMVVRFAARPRSPTSLFKVFEMVQELFQDYTGVEEIEDTWTELESLDGRLFFVGRGCSRSYESSAYPELGLGLKEGVYFLDDYVYADEGMPFRDEGHRRYPCSDNGRWCDGHVHRCFSEQRASSAHSSPTWLLP</sequence>
<dbReference type="PANTHER" id="PTHR33110:SF125">
    <property type="entry name" value="OS05G0570350 PROTEIN"/>
    <property type="match status" value="1"/>
</dbReference>
<feature type="domain" description="F-box" evidence="2">
    <location>
        <begin position="12"/>
        <end position="46"/>
    </location>
</feature>
<evidence type="ECO:0000259" key="2">
    <source>
        <dbReference type="Pfam" id="PF12937"/>
    </source>
</evidence>
<dbReference type="Pfam" id="PF12937">
    <property type="entry name" value="F-box-like"/>
    <property type="match status" value="1"/>
</dbReference>
<feature type="domain" description="KIB1-4 beta-propeller" evidence="1">
    <location>
        <begin position="88"/>
        <end position="366"/>
    </location>
</feature>
<dbReference type="InterPro" id="IPR001810">
    <property type="entry name" value="F-box_dom"/>
</dbReference>
<dbReference type="Gramene" id="OMERI02G33090.1">
    <property type="protein sequence ID" value="OMERI02G33090.1"/>
    <property type="gene ID" value="OMERI02G33090"/>
</dbReference>
<dbReference type="InterPro" id="IPR005174">
    <property type="entry name" value="KIB1-4_b-propeller"/>
</dbReference>
<keyword evidence="4" id="KW-1185">Reference proteome</keyword>
<dbReference type="PANTHER" id="PTHR33110">
    <property type="entry name" value="F-BOX/KELCH-REPEAT PROTEIN-RELATED"/>
    <property type="match status" value="1"/>
</dbReference>
<protein>
    <submittedName>
        <fullName evidence="3">Uncharacterized protein</fullName>
    </submittedName>
</protein>
<dbReference type="eggNOG" id="ENOG502R45N">
    <property type="taxonomic scope" value="Eukaryota"/>
</dbReference>
<dbReference type="InterPro" id="IPR036047">
    <property type="entry name" value="F-box-like_dom_sf"/>
</dbReference>
<organism evidence="3">
    <name type="scientific">Oryza meridionalis</name>
    <dbReference type="NCBI Taxonomy" id="40149"/>
    <lineage>
        <taxon>Eukaryota</taxon>
        <taxon>Viridiplantae</taxon>
        <taxon>Streptophyta</taxon>
        <taxon>Embryophyta</taxon>
        <taxon>Tracheophyta</taxon>
        <taxon>Spermatophyta</taxon>
        <taxon>Magnoliopsida</taxon>
        <taxon>Liliopsida</taxon>
        <taxon>Poales</taxon>
        <taxon>Poaceae</taxon>
        <taxon>BOP clade</taxon>
        <taxon>Oryzoideae</taxon>
        <taxon>Oryzeae</taxon>
        <taxon>Oryzinae</taxon>
        <taxon>Oryza</taxon>
    </lineage>
</organism>
<evidence type="ECO:0000259" key="1">
    <source>
        <dbReference type="Pfam" id="PF03478"/>
    </source>
</evidence>
<dbReference type="SUPFAM" id="SSF81383">
    <property type="entry name" value="F-box domain"/>
    <property type="match status" value="1"/>
</dbReference>
<dbReference type="Proteomes" id="UP000008021">
    <property type="component" value="Chromosome 2"/>
</dbReference>
<evidence type="ECO:0000313" key="4">
    <source>
        <dbReference type="Proteomes" id="UP000008021"/>
    </source>
</evidence>
<evidence type="ECO:0000313" key="3">
    <source>
        <dbReference type="EnsemblPlants" id="OMERI02G33090.1"/>
    </source>
</evidence>
<reference evidence="3" key="2">
    <citation type="submission" date="2018-05" db="EMBL/GenBank/DDBJ databases">
        <title>OmerRS3 (Oryza meridionalis Reference Sequence Version 3).</title>
        <authorList>
            <person name="Zhang J."/>
            <person name="Kudrna D."/>
            <person name="Lee S."/>
            <person name="Talag J."/>
            <person name="Welchert J."/>
            <person name="Wing R.A."/>
        </authorList>
    </citation>
    <scope>NUCLEOTIDE SEQUENCE [LARGE SCALE GENOMIC DNA]</scope>
    <source>
        <strain evidence="3">cv. OR44</strain>
    </source>
</reference>
<dbReference type="AlphaFoldDB" id="A0A0E0CSA7"/>
<dbReference type="Gene3D" id="1.20.1280.50">
    <property type="match status" value="1"/>
</dbReference>
<dbReference type="Pfam" id="PF03478">
    <property type="entry name" value="Beta-prop_KIB1-4"/>
    <property type="match status" value="1"/>
</dbReference>
<name>A0A0E0CSA7_9ORYZ</name>
<reference evidence="3" key="1">
    <citation type="submission" date="2015-04" db="UniProtKB">
        <authorList>
            <consortium name="EnsemblPlants"/>
        </authorList>
    </citation>
    <scope>IDENTIFICATION</scope>
</reference>
<dbReference type="HOGENOM" id="CLU_019286_5_1_1"/>